<keyword evidence="2" id="KW-1185">Reference proteome</keyword>
<reference evidence="1 2" key="1">
    <citation type="submission" date="2021-07" db="EMBL/GenBank/DDBJ databases">
        <title>The Aristolochia fimbriata genome: insights into angiosperm evolution, floral development and chemical biosynthesis.</title>
        <authorList>
            <person name="Jiao Y."/>
        </authorList>
    </citation>
    <scope>NUCLEOTIDE SEQUENCE [LARGE SCALE GENOMIC DNA]</scope>
    <source>
        <strain evidence="1">IBCAS-2021</strain>
        <tissue evidence="1">Leaf</tissue>
    </source>
</reference>
<name>A0AAV7F2S2_ARIFI</name>
<sequence length="67" mass="7074">MDLGQLAGLPLALKAAIELLSSSQIVDQIPARSPKAVAVTLERVLRLLASNSVLTSTRNVKGRCCTD</sequence>
<dbReference type="Proteomes" id="UP000825729">
    <property type="component" value="Unassembled WGS sequence"/>
</dbReference>
<dbReference type="InterPro" id="IPR036388">
    <property type="entry name" value="WH-like_DNA-bd_sf"/>
</dbReference>
<dbReference type="SUPFAM" id="SSF46785">
    <property type="entry name" value="Winged helix' DNA-binding domain"/>
    <property type="match status" value="1"/>
</dbReference>
<organism evidence="1 2">
    <name type="scientific">Aristolochia fimbriata</name>
    <name type="common">White veined hardy Dutchman's pipe vine</name>
    <dbReference type="NCBI Taxonomy" id="158543"/>
    <lineage>
        <taxon>Eukaryota</taxon>
        <taxon>Viridiplantae</taxon>
        <taxon>Streptophyta</taxon>
        <taxon>Embryophyta</taxon>
        <taxon>Tracheophyta</taxon>
        <taxon>Spermatophyta</taxon>
        <taxon>Magnoliopsida</taxon>
        <taxon>Magnoliidae</taxon>
        <taxon>Piperales</taxon>
        <taxon>Aristolochiaceae</taxon>
        <taxon>Aristolochia</taxon>
    </lineage>
</organism>
<comment type="caution">
    <text evidence="1">The sequence shown here is derived from an EMBL/GenBank/DDBJ whole genome shotgun (WGS) entry which is preliminary data.</text>
</comment>
<gene>
    <name evidence="1" type="ORF">H6P81_008354</name>
</gene>
<proteinExistence type="predicted"/>
<protein>
    <recommendedName>
        <fullName evidence="3">Plant methyltransferase dimerisation domain-containing protein</fullName>
    </recommendedName>
</protein>
<evidence type="ECO:0000313" key="1">
    <source>
        <dbReference type="EMBL" id="KAG9455450.1"/>
    </source>
</evidence>
<dbReference type="EMBL" id="JAINDJ010000003">
    <property type="protein sequence ID" value="KAG9455450.1"/>
    <property type="molecule type" value="Genomic_DNA"/>
</dbReference>
<dbReference type="AlphaFoldDB" id="A0AAV7F2S2"/>
<dbReference type="InterPro" id="IPR036390">
    <property type="entry name" value="WH_DNA-bd_sf"/>
</dbReference>
<evidence type="ECO:0000313" key="2">
    <source>
        <dbReference type="Proteomes" id="UP000825729"/>
    </source>
</evidence>
<evidence type="ECO:0008006" key="3">
    <source>
        <dbReference type="Google" id="ProtNLM"/>
    </source>
</evidence>
<dbReference type="Gene3D" id="1.10.10.10">
    <property type="entry name" value="Winged helix-like DNA-binding domain superfamily/Winged helix DNA-binding domain"/>
    <property type="match status" value="1"/>
</dbReference>
<accession>A0AAV7F2S2</accession>